<dbReference type="EMBL" id="CAKOFQ010006802">
    <property type="protein sequence ID" value="CAH1972840.1"/>
    <property type="molecule type" value="Genomic_DNA"/>
</dbReference>
<name>A0A9P0KCZ1_ACAOB</name>
<reference evidence="1" key="1">
    <citation type="submission" date="2022-03" db="EMBL/GenBank/DDBJ databases">
        <authorList>
            <person name="Sayadi A."/>
        </authorList>
    </citation>
    <scope>NUCLEOTIDE SEQUENCE</scope>
</reference>
<protein>
    <submittedName>
        <fullName evidence="1">Uncharacterized protein</fullName>
    </submittedName>
</protein>
<evidence type="ECO:0000313" key="1">
    <source>
        <dbReference type="EMBL" id="CAH1972840.1"/>
    </source>
</evidence>
<dbReference type="AlphaFoldDB" id="A0A9P0KCZ1"/>
<comment type="caution">
    <text evidence="1">The sequence shown here is derived from an EMBL/GenBank/DDBJ whole genome shotgun (WGS) entry which is preliminary data.</text>
</comment>
<gene>
    <name evidence="1" type="ORF">ACAOBT_LOCUS10227</name>
</gene>
<dbReference type="Proteomes" id="UP001152888">
    <property type="component" value="Unassembled WGS sequence"/>
</dbReference>
<keyword evidence="2" id="KW-1185">Reference proteome</keyword>
<accession>A0A9P0KCZ1</accession>
<organism evidence="1 2">
    <name type="scientific">Acanthoscelides obtectus</name>
    <name type="common">Bean weevil</name>
    <name type="synonym">Bruchus obtectus</name>
    <dbReference type="NCBI Taxonomy" id="200917"/>
    <lineage>
        <taxon>Eukaryota</taxon>
        <taxon>Metazoa</taxon>
        <taxon>Ecdysozoa</taxon>
        <taxon>Arthropoda</taxon>
        <taxon>Hexapoda</taxon>
        <taxon>Insecta</taxon>
        <taxon>Pterygota</taxon>
        <taxon>Neoptera</taxon>
        <taxon>Endopterygota</taxon>
        <taxon>Coleoptera</taxon>
        <taxon>Polyphaga</taxon>
        <taxon>Cucujiformia</taxon>
        <taxon>Chrysomeloidea</taxon>
        <taxon>Chrysomelidae</taxon>
        <taxon>Bruchinae</taxon>
        <taxon>Bruchini</taxon>
        <taxon>Acanthoscelides</taxon>
    </lineage>
</organism>
<proteinExistence type="predicted"/>
<sequence length="132" mass="15141">MIDDKPRSGRPSTARIDENVEIIRKLVLFGGSQETTIMHLRTQPSLFDSFGLKMAWIRCPTHLIRLTWLRALFSYFHRRKETSKDAALTTLKRSRKKRGRSYQTFLRKTSKNVSSSGSTGGCISSFEDEVTL</sequence>
<evidence type="ECO:0000313" key="2">
    <source>
        <dbReference type="Proteomes" id="UP001152888"/>
    </source>
</evidence>